<dbReference type="SUPFAM" id="SSF52266">
    <property type="entry name" value="SGNH hydrolase"/>
    <property type="match status" value="1"/>
</dbReference>
<dbReference type="OrthoDB" id="9761723at2"/>
<comment type="caution">
    <text evidence="1">The sequence shown here is derived from an EMBL/GenBank/DDBJ whole genome shotgun (WGS) entry which is preliminary data.</text>
</comment>
<organism evidence="1 2">
    <name type="scientific">Anseongella ginsenosidimutans</name>
    <dbReference type="NCBI Taxonomy" id="496056"/>
    <lineage>
        <taxon>Bacteria</taxon>
        <taxon>Pseudomonadati</taxon>
        <taxon>Bacteroidota</taxon>
        <taxon>Sphingobacteriia</taxon>
        <taxon>Sphingobacteriales</taxon>
        <taxon>Sphingobacteriaceae</taxon>
        <taxon>Anseongella</taxon>
    </lineage>
</organism>
<dbReference type="RefSeq" id="WP_132128656.1">
    <property type="nucleotide sequence ID" value="NZ_CP042432.1"/>
</dbReference>
<sequence>MVIDVNQVKAYNTLLYATLRSLLGDFSKKEQHLKGDKYISGGYVESKLIIPDTDELHNPLPQKRINFRGNQHADAFKDILALLKEKNIPVILIQAPTSEAYLSSIGNEEEIDRYFSSFPGVPYYNFNKLISLNDSCFFDVHHLNHRGVSLFNNALIRKLPALQLAANAGRHR</sequence>
<evidence type="ECO:0008006" key="3">
    <source>
        <dbReference type="Google" id="ProtNLM"/>
    </source>
</evidence>
<dbReference type="EMBL" id="SMAD01000003">
    <property type="protein sequence ID" value="TCS88451.1"/>
    <property type="molecule type" value="Genomic_DNA"/>
</dbReference>
<dbReference type="AlphaFoldDB" id="A0A4R3KX01"/>
<evidence type="ECO:0000313" key="2">
    <source>
        <dbReference type="Proteomes" id="UP000295807"/>
    </source>
</evidence>
<reference evidence="1 2" key="1">
    <citation type="submission" date="2019-03" db="EMBL/GenBank/DDBJ databases">
        <title>Genomic Encyclopedia of Type Strains, Phase IV (KMG-IV): sequencing the most valuable type-strain genomes for metagenomic binning, comparative biology and taxonomic classification.</title>
        <authorList>
            <person name="Goeker M."/>
        </authorList>
    </citation>
    <scope>NUCLEOTIDE SEQUENCE [LARGE SCALE GENOMIC DNA]</scope>
    <source>
        <strain evidence="1 2">DSM 21100</strain>
    </source>
</reference>
<dbReference type="Proteomes" id="UP000295807">
    <property type="component" value="Unassembled WGS sequence"/>
</dbReference>
<accession>A0A4R3KX01</accession>
<name>A0A4R3KX01_9SPHI</name>
<evidence type="ECO:0000313" key="1">
    <source>
        <dbReference type="EMBL" id="TCS88451.1"/>
    </source>
</evidence>
<keyword evidence="2" id="KW-1185">Reference proteome</keyword>
<gene>
    <name evidence="1" type="ORF">EDD80_103316</name>
</gene>
<proteinExistence type="predicted"/>
<protein>
    <recommendedName>
        <fullName evidence="3">GDSL-like lipase/acylhydrolase family protein</fullName>
    </recommendedName>
</protein>